<dbReference type="PANTHER" id="PTHR44129">
    <property type="entry name" value="WD REPEAT-CONTAINING PROTEIN POP1"/>
    <property type="match status" value="1"/>
</dbReference>
<keyword evidence="1 3" id="KW-0853">WD repeat</keyword>
<feature type="repeat" description="WD" evidence="3">
    <location>
        <begin position="1400"/>
        <end position="1441"/>
    </location>
</feature>
<proteinExistence type="predicted"/>
<sequence>MIGKDSGRGWASRIHIVLSATVDDRYYRNVNQVYNMSLNSVKESISKSKDKWKKRWHIGSTKTSTMPSTQQTQQAVSSTLPKLVTSSPPVQDKSNIAPNEEVQNSRTASKAGNQAWKSGMVWPGAKALLSVLESSSEAFGPLKSAISGLNECVDIYENAAKEREDFVELRQELEVLSKDLKIFVAQQKLSLMTNSVKQICSGIEAELCTLKKRQSQNAGHRLFETIDTHEKVTTFSRRIQGYMQRLSLNANMSILKAIDDLSMESRLTNMLPARPAIYNSAESEEVQRGACAPGTRKPQIELLLHWARNQDAGKVCWMNGMAGTGKTTIAYSVCAALEESSALGASFFCSRTIQECRQVKNIIPTIAYQLARASMPFRSALVRTLESAPDAPTLALNVQYRKLIAEPLMEVKNSVEQAFIVIIDALDECDSEEGLGQVLELLVLSELDLPIRFLVSSRPEAELLGRLESNARLVLHDLDSGFVKSDIEAYMRDKLKQIPLTDTQWFGLLERCGVLFIYASTACRYIENGHRLHTLDEAVCTILSSAWVPIQRDGKYPIDDLYYTILTAAFDKLRMDPKNMERMRNILETVICAQVPMSLQALVELLDLKNVDHADTLLQSLRSVLNVVKETGLVTTLHASFPDYILSQDRSGVFHCMPQARHGFLAKSCLQMIDRVEPKFNICGLASSYLIDDEVFGLDNRVSRAISPGLVYASRYWSTHLVLGGLQDDFVTAVSKFFSENLLIWLEIINLTKKMRFGTNVIRQAEKWCSKRPESMELLRIARDAVQFVSVYAANPVCQSTPHIYVSMLPFWPHSRPVSRAYMSRIRGMINPTGSAIDRRQLALIATWKVSSEVYSISLSSDGTRIAAATENAVDIFDTSTGEGVFHLQDTSTEGIVAIAMSHSGTQVAYGGQSSVYLLDVKTETARQVSKLDSDIWSIAFSPSGSQFGIGLLNGNIHLYASQTGQLVLGPLEGHNACVKSIAFSPNGSFIASGSDDFTIRVWDIVNGQKICRSLEGHTSYVLSVSFSPDGARLASASKDTTIRVWDPMTGQTVLGPLKGHSDWVRSVTFSPNGAFIASGSDDKTIRVYDAQTGKIVLGPLHGHTHYVKLAIFSPDGTQLYSCSDDGTVRLWNVQDFSVPNISQEAFPDDFKSIRCSPDGLRIVSGSSNGSICIWDVKTAEIVLGPLHGHSQAVYAVDFSPDGAYIVSASSDHTLRVWGAQDGNCTHSIIQGHTDWVRCVRFSPDGALLVSGSDDCTLRVWDAATGRPILKPFEGHNEWVLSVAFSPSGARVVSGSVDCTTRVWDINTGRTVVGPLRGHDKPVSSVEFSPDGSRIISGSYDGSFRMWDVQTGQSLISWCNDQTAINSLSFSPSGSLIVSGSDDNTTQIWDAQTGGLLHNLNGHFSSVWSVQFSPDGLYIVSCSADHTIRIWDVASRNQDSKSPQEPIKVQMSSNPMLDPWSLDSKGWLIDPQKQQLAWVPEELRIGLLRHSNDAVICREGALKLNFDGVNIGKKWTECTKASIDISQILDDSRVEN</sequence>
<dbReference type="PROSITE" id="PS50294">
    <property type="entry name" value="WD_REPEATS_REGION"/>
    <property type="match status" value="10"/>
</dbReference>
<dbReference type="SUPFAM" id="SSF52540">
    <property type="entry name" value="P-loop containing nucleoside triphosphate hydrolases"/>
    <property type="match status" value="1"/>
</dbReference>
<dbReference type="InterPro" id="IPR020472">
    <property type="entry name" value="WD40_PAC1"/>
</dbReference>
<feature type="repeat" description="WD" evidence="3">
    <location>
        <begin position="1316"/>
        <end position="1357"/>
    </location>
</feature>
<feature type="repeat" description="WD" evidence="3">
    <location>
        <begin position="1230"/>
        <end position="1271"/>
    </location>
</feature>
<dbReference type="Proteomes" id="UP000663843">
    <property type="component" value="Unassembled WGS sequence"/>
</dbReference>
<dbReference type="InterPro" id="IPR007111">
    <property type="entry name" value="NACHT_NTPase"/>
</dbReference>
<feature type="repeat" description="WD" evidence="3">
    <location>
        <begin position="1101"/>
        <end position="1135"/>
    </location>
</feature>
<reference evidence="6" key="1">
    <citation type="submission" date="2021-01" db="EMBL/GenBank/DDBJ databases">
        <authorList>
            <person name="Kaushik A."/>
        </authorList>
    </citation>
    <scope>NUCLEOTIDE SEQUENCE</scope>
    <source>
        <strain evidence="6">AG2-2IIIB</strain>
    </source>
</reference>
<dbReference type="SUPFAM" id="SSF50978">
    <property type="entry name" value="WD40 repeat-like"/>
    <property type="match status" value="3"/>
</dbReference>
<evidence type="ECO:0000313" key="6">
    <source>
        <dbReference type="EMBL" id="CAE6444510.1"/>
    </source>
</evidence>
<organism evidence="6 7">
    <name type="scientific">Rhizoctonia solani</name>
    <dbReference type="NCBI Taxonomy" id="456999"/>
    <lineage>
        <taxon>Eukaryota</taxon>
        <taxon>Fungi</taxon>
        <taxon>Dikarya</taxon>
        <taxon>Basidiomycota</taxon>
        <taxon>Agaricomycotina</taxon>
        <taxon>Agaricomycetes</taxon>
        <taxon>Cantharellales</taxon>
        <taxon>Ceratobasidiaceae</taxon>
        <taxon>Rhizoctonia</taxon>
    </lineage>
</organism>
<keyword evidence="2" id="KW-0677">Repeat</keyword>
<dbReference type="InterPro" id="IPR050349">
    <property type="entry name" value="WD_LIS1/nudF_dynein_reg"/>
</dbReference>
<feature type="region of interest" description="Disordered" evidence="4">
    <location>
        <begin position="52"/>
        <end position="111"/>
    </location>
</feature>
<feature type="repeat" description="WD" evidence="3">
    <location>
        <begin position="1273"/>
        <end position="1314"/>
    </location>
</feature>
<dbReference type="Pfam" id="PF00400">
    <property type="entry name" value="WD40"/>
    <property type="match status" value="11"/>
</dbReference>
<feature type="repeat" description="WD" evidence="3">
    <location>
        <begin position="972"/>
        <end position="1013"/>
    </location>
</feature>
<gene>
    <name evidence="6" type="ORF">RDB_LOCUS79055</name>
</gene>
<feature type="compositionally biased region" description="Polar residues" evidence="4">
    <location>
        <begin position="84"/>
        <end position="111"/>
    </location>
</feature>
<dbReference type="InterPro" id="IPR019775">
    <property type="entry name" value="WD40_repeat_CS"/>
</dbReference>
<name>A0A8H3AZX4_9AGAM</name>
<evidence type="ECO:0000313" key="7">
    <source>
        <dbReference type="Proteomes" id="UP000663843"/>
    </source>
</evidence>
<dbReference type="InterPro" id="IPR027417">
    <property type="entry name" value="P-loop_NTPase"/>
</dbReference>
<evidence type="ECO:0000256" key="4">
    <source>
        <dbReference type="SAM" id="MobiDB-lite"/>
    </source>
</evidence>
<dbReference type="PROSITE" id="PS50837">
    <property type="entry name" value="NACHT"/>
    <property type="match status" value="1"/>
</dbReference>
<evidence type="ECO:0000256" key="2">
    <source>
        <dbReference type="ARBA" id="ARBA00022737"/>
    </source>
</evidence>
<dbReference type="PROSITE" id="PS00678">
    <property type="entry name" value="WD_REPEATS_1"/>
    <property type="match status" value="7"/>
</dbReference>
<protein>
    <recommendedName>
        <fullName evidence="5">NACHT domain-containing protein</fullName>
    </recommendedName>
</protein>
<feature type="compositionally biased region" description="Low complexity" evidence="4">
    <location>
        <begin position="60"/>
        <end position="79"/>
    </location>
</feature>
<comment type="caution">
    <text evidence="6">The sequence shown here is derived from an EMBL/GenBank/DDBJ whole genome shotgun (WGS) entry which is preliminary data.</text>
</comment>
<evidence type="ECO:0000259" key="5">
    <source>
        <dbReference type="PROSITE" id="PS50837"/>
    </source>
</evidence>
<evidence type="ECO:0000256" key="1">
    <source>
        <dbReference type="ARBA" id="ARBA00022574"/>
    </source>
</evidence>
<feature type="repeat" description="WD" evidence="3">
    <location>
        <begin position="1015"/>
        <end position="1056"/>
    </location>
</feature>
<feature type="repeat" description="WD" evidence="3">
    <location>
        <begin position="1358"/>
        <end position="1399"/>
    </location>
</feature>
<feature type="repeat" description="WD" evidence="3">
    <location>
        <begin position="1187"/>
        <end position="1228"/>
    </location>
</feature>
<dbReference type="PRINTS" id="PR00320">
    <property type="entry name" value="GPROTEINBRPT"/>
</dbReference>
<dbReference type="EMBL" id="CAJMWT010002482">
    <property type="protein sequence ID" value="CAE6444510.1"/>
    <property type="molecule type" value="Genomic_DNA"/>
</dbReference>
<dbReference type="InterPro" id="IPR015943">
    <property type="entry name" value="WD40/YVTN_repeat-like_dom_sf"/>
</dbReference>
<dbReference type="SMART" id="SM00320">
    <property type="entry name" value="WD40"/>
    <property type="match status" value="14"/>
</dbReference>
<dbReference type="Gene3D" id="3.40.50.300">
    <property type="entry name" value="P-loop containing nucleotide triphosphate hydrolases"/>
    <property type="match status" value="1"/>
</dbReference>
<dbReference type="InterPro" id="IPR036322">
    <property type="entry name" value="WD40_repeat_dom_sf"/>
</dbReference>
<dbReference type="InterPro" id="IPR056884">
    <property type="entry name" value="NPHP3-like_N"/>
</dbReference>
<feature type="repeat" description="WD" evidence="3">
    <location>
        <begin position="1058"/>
        <end position="1099"/>
    </location>
</feature>
<feature type="domain" description="NACHT" evidence="5">
    <location>
        <begin position="314"/>
        <end position="463"/>
    </location>
</feature>
<dbReference type="InterPro" id="IPR001680">
    <property type="entry name" value="WD40_rpt"/>
</dbReference>
<feature type="non-terminal residue" evidence="6">
    <location>
        <position position="1"/>
    </location>
</feature>
<feature type="repeat" description="WD" evidence="3">
    <location>
        <begin position="1157"/>
        <end position="1185"/>
    </location>
</feature>
<dbReference type="PROSITE" id="PS50082">
    <property type="entry name" value="WD_REPEATS_2"/>
    <property type="match status" value="11"/>
</dbReference>
<dbReference type="Gene3D" id="2.130.10.10">
    <property type="entry name" value="YVTN repeat-like/Quinoprotein amine dehydrogenase"/>
    <property type="match status" value="6"/>
</dbReference>
<accession>A0A8H3AZX4</accession>
<dbReference type="Pfam" id="PF24883">
    <property type="entry name" value="NPHP3_N"/>
    <property type="match status" value="1"/>
</dbReference>
<dbReference type="CDD" id="cd00200">
    <property type="entry name" value="WD40"/>
    <property type="match status" value="2"/>
</dbReference>
<evidence type="ECO:0000256" key="3">
    <source>
        <dbReference type="PROSITE-ProRule" id="PRU00221"/>
    </source>
</evidence>